<dbReference type="Gene3D" id="3.10.129.10">
    <property type="entry name" value="Hotdog Thioesterase"/>
    <property type="match status" value="1"/>
</dbReference>
<dbReference type="EMBL" id="CP011971">
    <property type="protein sequence ID" value="AMN46196.1"/>
    <property type="molecule type" value="Genomic_DNA"/>
</dbReference>
<dbReference type="RefSeq" id="WP_066918748.1">
    <property type="nucleotide sequence ID" value="NZ_CP011971.1"/>
</dbReference>
<reference evidence="2 3" key="1">
    <citation type="submission" date="2015-06" db="EMBL/GenBank/DDBJ databases">
        <title>A Comprehensive Approach to Explore the Metabolic and Phylogenetic Diversity of Bacterial Steroid Degradation in the Environment: Testosterone as an Example.</title>
        <authorList>
            <person name="Yang F.-C."/>
            <person name="Chen Y.-L."/>
            <person name="Yu C.-P."/>
            <person name="Tang S.-L."/>
            <person name="Wang P.-H."/>
            <person name="Ismail W."/>
            <person name="Wang C.-H."/>
            <person name="Yang C.-Y."/>
            <person name="Chiang Y.-R."/>
        </authorList>
    </citation>
    <scope>NUCLEOTIDE SEQUENCE [LARGE SCALE GENOMIC DNA]</scope>
    <source>
        <strain evidence="2 3">DSM 18526</strain>
    </source>
</reference>
<dbReference type="InterPro" id="IPR039569">
    <property type="entry name" value="FAS1-like_DH_region"/>
</dbReference>
<dbReference type="KEGG" id="sdf:ACG33_03560"/>
<evidence type="ECO:0000313" key="2">
    <source>
        <dbReference type="EMBL" id="AMN46196.1"/>
    </source>
</evidence>
<dbReference type="Pfam" id="PF13452">
    <property type="entry name" value="FAS1_DH_region"/>
    <property type="match status" value="1"/>
</dbReference>
<sequence>MSGKESAKESAKENNVVLETDPAGYVYRIGTEEEGMQWIGRETEPVEQPYPIDIEHIEHFVEGIQDPNPLYWSEEFGKQTRWGGRIAPWGVIVLTGEHNVWRPEWLEAPKETPTLFMTVPLPGNRLLATDYEVECFQPLRPGDRVSKSEQLMSIVPKTFRVGVGHQVTVKAFFRNQRGELCITDSRTIFRYKFGTGAGYKPAA</sequence>
<dbReference type="SUPFAM" id="SSF54637">
    <property type="entry name" value="Thioesterase/thiol ester dehydrase-isomerase"/>
    <property type="match status" value="1"/>
</dbReference>
<evidence type="ECO:0000313" key="3">
    <source>
        <dbReference type="Proteomes" id="UP000070250"/>
    </source>
</evidence>
<dbReference type="PATRIC" id="fig|465721.4.peg.764"/>
<dbReference type="CDD" id="cd03441">
    <property type="entry name" value="R_hydratase_like"/>
    <property type="match status" value="1"/>
</dbReference>
<dbReference type="OrthoDB" id="9800237at2"/>
<evidence type="ECO:0000259" key="1">
    <source>
        <dbReference type="Pfam" id="PF13452"/>
    </source>
</evidence>
<dbReference type="InterPro" id="IPR029069">
    <property type="entry name" value="HotDog_dom_sf"/>
</dbReference>
<feature type="domain" description="FAS1-like dehydratase" evidence="1">
    <location>
        <begin position="37"/>
        <end position="181"/>
    </location>
</feature>
<keyword evidence="3" id="KW-1185">Reference proteome</keyword>
<protein>
    <recommendedName>
        <fullName evidence="1">FAS1-like dehydratase domain-containing protein</fullName>
    </recommendedName>
</protein>
<name>A0A127F6X6_STEDE</name>
<dbReference type="STRING" id="465721.ACG33_03560"/>
<accession>A0A127F6X6</accession>
<proteinExistence type="predicted"/>
<gene>
    <name evidence="2" type="ORF">ACG33_03560</name>
</gene>
<dbReference type="AlphaFoldDB" id="A0A127F6X6"/>
<organism evidence="2 3">
    <name type="scientific">Steroidobacter denitrificans</name>
    <dbReference type="NCBI Taxonomy" id="465721"/>
    <lineage>
        <taxon>Bacteria</taxon>
        <taxon>Pseudomonadati</taxon>
        <taxon>Pseudomonadota</taxon>
        <taxon>Gammaproteobacteria</taxon>
        <taxon>Steroidobacterales</taxon>
        <taxon>Steroidobacteraceae</taxon>
        <taxon>Steroidobacter</taxon>
    </lineage>
</organism>
<dbReference type="Proteomes" id="UP000070250">
    <property type="component" value="Chromosome"/>
</dbReference>